<dbReference type="Gene3D" id="3.40.50.360">
    <property type="match status" value="1"/>
</dbReference>
<dbReference type="SUPFAM" id="SSF52218">
    <property type="entry name" value="Flavoproteins"/>
    <property type="match status" value="1"/>
</dbReference>
<accession>A0A2V1MYP6</accession>
<evidence type="ECO:0000313" key="3">
    <source>
        <dbReference type="EMBL" id="PWG00131.1"/>
    </source>
</evidence>
<dbReference type="PANTHER" id="PTHR47307">
    <property type="entry name" value="GLUTATHIONE-REGULATED POTASSIUM-EFFLUX SYSTEM ANCILLARY PROTEIN KEFG"/>
    <property type="match status" value="1"/>
</dbReference>
<dbReference type="Pfam" id="PF02525">
    <property type="entry name" value="Flavodoxin_2"/>
    <property type="match status" value="1"/>
</dbReference>
<protein>
    <submittedName>
        <fullName evidence="3">Flavodoxin family protein</fullName>
    </submittedName>
</protein>
<feature type="domain" description="Flavodoxin-like fold" evidence="2">
    <location>
        <begin position="1"/>
        <end position="155"/>
    </location>
</feature>
<dbReference type="RefSeq" id="WP_109250078.1">
    <property type="nucleotide sequence ID" value="NZ_QCXQ01000002.1"/>
</dbReference>
<dbReference type="InterPro" id="IPR003680">
    <property type="entry name" value="Flavodoxin_fold"/>
</dbReference>
<proteinExistence type="predicted"/>
<dbReference type="GO" id="GO:0003955">
    <property type="term" value="F:NAD(P)H dehydrogenase (quinone) activity"/>
    <property type="evidence" value="ECO:0007669"/>
    <property type="project" value="TreeGrafter"/>
</dbReference>
<keyword evidence="4" id="KW-1185">Reference proteome</keyword>
<dbReference type="GO" id="GO:0009055">
    <property type="term" value="F:electron transfer activity"/>
    <property type="evidence" value="ECO:0007669"/>
    <property type="project" value="TreeGrafter"/>
</dbReference>
<keyword evidence="1" id="KW-0560">Oxidoreductase</keyword>
<dbReference type="EMBL" id="QCXQ01000002">
    <property type="protein sequence ID" value="PWG00131.1"/>
    <property type="molecule type" value="Genomic_DNA"/>
</dbReference>
<name>A0A2V1MYP6_9LACO</name>
<evidence type="ECO:0000313" key="4">
    <source>
        <dbReference type="Proteomes" id="UP000245080"/>
    </source>
</evidence>
<dbReference type="AlphaFoldDB" id="A0A2V1MYP6"/>
<dbReference type="GO" id="GO:0010181">
    <property type="term" value="F:FMN binding"/>
    <property type="evidence" value="ECO:0007669"/>
    <property type="project" value="TreeGrafter"/>
</dbReference>
<dbReference type="OrthoDB" id="9798454at2"/>
<evidence type="ECO:0000256" key="1">
    <source>
        <dbReference type="ARBA" id="ARBA00023002"/>
    </source>
</evidence>
<dbReference type="InterPro" id="IPR046980">
    <property type="entry name" value="KefG/KefF"/>
</dbReference>
<dbReference type="InterPro" id="IPR029039">
    <property type="entry name" value="Flavoprotein-like_sf"/>
</dbReference>
<dbReference type="Proteomes" id="UP000245080">
    <property type="component" value="Unassembled WGS sequence"/>
</dbReference>
<sequence>MKTLVIVAHPEITSSATQSFLREGVKDLPDVLWHRVDELTEDDVQNERQLLMTADRIVFQFPLYWYAAPASLKHWADLVFSQKLFKRGDQYPLQDKEVAVVVTTGKPLNQFQAGGSVGFTLDELLSSMRAITHEAHATWLQTFSVTQFSYMSEDQKMTLLINYQRYLTQPAPDNFSHREKWYAQRLQQYLKLAPESESRVLEMIQTEILANHDKIQELQSTLAMIKEGEEE</sequence>
<reference evidence="3 4" key="1">
    <citation type="journal article" date="2018" name="Int. J. Syst. Evol. Microbiol.">
        <title>Lactobacillus bambusae sp. nov., isolated from a traditional fermented Ma-bamboo shoots of Taiwan.</title>
        <authorList>
            <person name="Wang L.-T."/>
        </authorList>
    </citation>
    <scope>NUCLEOTIDE SEQUENCE [LARGE SCALE GENOMIC DNA]</scope>
    <source>
        <strain evidence="3 4">BS-W1</strain>
    </source>
</reference>
<gene>
    <name evidence="3" type="ORF">DCM90_04130</name>
</gene>
<organism evidence="3 4">
    <name type="scientific">Levilactobacillus bambusae</name>
    <dbReference type="NCBI Taxonomy" id="2024736"/>
    <lineage>
        <taxon>Bacteria</taxon>
        <taxon>Bacillati</taxon>
        <taxon>Bacillota</taxon>
        <taxon>Bacilli</taxon>
        <taxon>Lactobacillales</taxon>
        <taxon>Lactobacillaceae</taxon>
        <taxon>Levilactobacillus</taxon>
    </lineage>
</organism>
<dbReference type="PANTHER" id="PTHR47307:SF1">
    <property type="entry name" value="GLUTATHIONE-REGULATED POTASSIUM-EFFLUX SYSTEM ANCILLARY PROTEIN KEFG"/>
    <property type="match status" value="1"/>
</dbReference>
<comment type="caution">
    <text evidence="3">The sequence shown here is derived from an EMBL/GenBank/DDBJ whole genome shotgun (WGS) entry which is preliminary data.</text>
</comment>
<evidence type="ECO:0000259" key="2">
    <source>
        <dbReference type="Pfam" id="PF02525"/>
    </source>
</evidence>